<evidence type="ECO:0000313" key="2">
    <source>
        <dbReference type="Proteomes" id="UP001062846"/>
    </source>
</evidence>
<evidence type="ECO:0000313" key="1">
    <source>
        <dbReference type="EMBL" id="KAI8560088.1"/>
    </source>
</evidence>
<name>A0ACC0P369_RHOML</name>
<proteinExistence type="predicted"/>
<reference evidence="1" key="1">
    <citation type="submission" date="2022-02" db="EMBL/GenBank/DDBJ databases">
        <title>Plant Genome Project.</title>
        <authorList>
            <person name="Zhang R.-G."/>
        </authorList>
    </citation>
    <scope>NUCLEOTIDE SEQUENCE</scope>
    <source>
        <strain evidence="1">AT1</strain>
    </source>
</reference>
<keyword evidence="2" id="KW-1185">Reference proteome</keyword>
<accession>A0ACC0P369</accession>
<dbReference type="EMBL" id="CM046391">
    <property type="protein sequence ID" value="KAI8560088.1"/>
    <property type="molecule type" value="Genomic_DNA"/>
</dbReference>
<gene>
    <name evidence="1" type="ORF">RHMOL_Rhmol04G0228100</name>
</gene>
<comment type="caution">
    <text evidence="1">The sequence shown here is derived from an EMBL/GenBank/DDBJ whole genome shotgun (WGS) entry which is preliminary data.</text>
</comment>
<protein>
    <submittedName>
        <fullName evidence="1">Uncharacterized protein</fullName>
    </submittedName>
</protein>
<dbReference type="Proteomes" id="UP001062846">
    <property type="component" value="Chromosome 4"/>
</dbReference>
<organism evidence="1 2">
    <name type="scientific">Rhododendron molle</name>
    <name type="common">Chinese azalea</name>
    <name type="synonym">Azalea mollis</name>
    <dbReference type="NCBI Taxonomy" id="49168"/>
    <lineage>
        <taxon>Eukaryota</taxon>
        <taxon>Viridiplantae</taxon>
        <taxon>Streptophyta</taxon>
        <taxon>Embryophyta</taxon>
        <taxon>Tracheophyta</taxon>
        <taxon>Spermatophyta</taxon>
        <taxon>Magnoliopsida</taxon>
        <taxon>eudicotyledons</taxon>
        <taxon>Gunneridae</taxon>
        <taxon>Pentapetalae</taxon>
        <taxon>asterids</taxon>
        <taxon>Ericales</taxon>
        <taxon>Ericaceae</taxon>
        <taxon>Ericoideae</taxon>
        <taxon>Rhodoreae</taxon>
        <taxon>Rhododendron</taxon>
    </lineage>
</organism>
<sequence length="294" mass="32448">MGEPLPQFPQPTRPAFSYDIDPVPSSLFPEQAFTHEDSYQHPESLYLPKPETCSESRDTEFSEPVQCCMGSNHDDASSSNRISLSPSTGKTPKGEKEAVDELLTILLECMEELNTRSKEALLRKFFSEIEREERLERFIVERLKQSRVKAISDLCEKLPKRNSEGESDHISTFSDTEGDPVLTRSISESVEELSQKLERFKVRTLDLGGPVVVKEEEAKKQSSPPPALASNSITQKTTDCCTAIDGVRTTISPGAAKLLVENGMADGDGDAEDSDLDAAFKDEDARDGDGDAVR</sequence>